<comment type="caution">
    <text evidence="7">The sequence shown here is derived from an EMBL/GenBank/DDBJ whole genome shotgun (WGS) entry which is preliminary data.</text>
</comment>
<feature type="binding site" evidence="5">
    <location>
        <position position="169"/>
    </location>
    <ligand>
        <name>dimethylallyl phosphate</name>
        <dbReference type="ChEBI" id="CHEBI:88052"/>
    </ligand>
</feature>
<dbReference type="InterPro" id="IPR003382">
    <property type="entry name" value="Flavoprotein"/>
</dbReference>
<comment type="catalytic activity">
    <reaction evidence="5">
        <text>dimethylallyl phosphate + FMNH2 = prenylated FMNH2 + phosphate</text>
        <dbReference type="Rhea" id="RHEA:37743"/>
        <dbReference type="ChEBI" id="CHEBI:43474"/>
        <dbReference type="ChEBI" id="CHEBI:57618"/>
        <dbReference type="ChEBI" id="CHEBI:87467"/>
        <dbReference type="ChEBI" id="CHEBI:88052"/>
        <dbReference type="EC" id="2.5.1.129"/>
    </reaction>
</comment>
<evidence type="ECO:0000256" key="4">
    <source>
        <dbReference type="ARBA" id="ARBA00022679"/>
    </source>
</evidence>
<feature type="binding site" evidence="5">
    <location>
        <position position="153"/>
    </location>
    <ligand>
        <name>dimethylallyl phosphate</name>
        <dbReference type="ChEBI" id="CHEBI:88052"/>
    </ligand>
</feature>
<protein>
    <recommendedName>
        <fullName evidence="5">Flavin prenyltransferase UbiX</fullName>
        <ecNumber evidence="5">2.5.1.129</ecNumber>
    </recommendedName>
</protein>
<dbReference type="Gene3D" id="3.40.50.1950">
    <property type="entry name" value="Flavin prenyltransferase-like"/>
    <property type="match status" value="1"/>
</dbReference>
<dbReference type="InterPro" id="IPR004507">
    <property type="entry name" value="UbiX-like"/>
</dbReference>
<feature type="domain" description="Flavoprotein" evidence="6">
    <location>
        <begin position="3"/>
        <end position="173"/>
    </location>
</feature>
<accession>A0ABT1ZGH8</accession>
<comment type="function">
    <text evidence="5">Flavin prenyltransferase that catalyzes the synthesis of the prenylated FMN cofactor (prenyl-FMN) for 4-hydroxy-3-polyprenylbenzoic acid decarboxylase UbiD. The prenyltransferase is metal-independent and links a dimethylallyl moiety from dimethylallyl monophosphate (DMAP) to the flavin N5 and C6 atoms of FMN.</text>
</comment>
<evidence type="ECO:0000259" key="6">
    <source>
        <dbReference type="Pfam" id="PF02441"/>
    </source>
</evidence>
<keyword evidence="2 5" id="KW-0285">Flavoprotein</keyword>
<keyword evidence="4 5" id="KW-0808">Transferase</keyword>
<dbReference type="InterPro" id="IPR036551">
    <property type="entry name" value="Flavin_trans-like"/>
</dbReference>
<sequence>MRKRLIVAITGASGAVFGVRTLQRAREFDLETHLIVSPWGAKTLQHETRLSSKDLKAIADVVHRPGDQGATISSGSFETLGMIVAPCSVKTLAQVAHGIADDLVARAADVVIKERRQLVLMVRESPLSPIHLENMLTLSRLGVTIMPPMPAFYNNPESLEDMIDHIVTRALDQFGLRSETTPRWDGILAPSPSLEGVDE</sequence>
<dbReference type="HAMAP" id="MF_01984">
    <property type="entry name" value="ubiX_pad"/>
    <property type="match status" value="1"/>
</dbReference>
<evidence type="ECO:0000313" key="7">
    <source>
        <dbReference type="EMBL" id="MCS0499804.1"/>
    </source>
</evidence>
<proteinExistence type="inferred from homology"/>
<dbReference type="RefSeq" id="WP_258798883.1">
    <property type="nucleotide sequence ID" value="NZ_JANTHX010000007.1"/>
</dbReference>
<keyword evidence="1 5" id="KW-0637">Prenyltransferase</keyword>
<feature type="binding site" evidence="5">
    <location>
        <position position="37"/>
    </location>
    <ligand>
        <name>FMN</name>
        <dbReference type="ChEBI" id="CHEBI:58210"/>
    </ligand>
</feature>
<evidence type="ECO:0000256" key="5">
    <source>
        <dbReference type="HAMAP-Rule" id="MF_01984"/>
    </source>
</evidence>
<dbReference type="SUPFAM" id="SSF52507">
    <property type="entry name" value="Homo-oligomeric flavin-containing Cys decarboxylases, HFCD"/>
    <property type="match status" value="1"/>
</dbReference>
<dbReference type="EMBL" id="JANTHX010000007">
    <property type="protein sequence ID" value="MCS0499804.1"/>
    <property type="molecule type" value="Genomic_DNA"/>
</dbReference>
<dbReference type="NCBIfam" id="NF004685">
    <property type="entry name" value="PRK06029.1"/>
    <property type="match status" value="1"/>
</dbReference>
<feature type="binding site" evidence="5">
    <location>
        <position position="123"/>
    </location>
    <ligand>
        <name>FMN</name>
        <dbReference type="ChEBI" id="CHEBI:58210"/>
    </ligand>
</feature>
<comment type="caution">
    <text evidence="5">Lacks conserved residue(s) required for the propagation of feature annotation.</text>
</comment>
<reference evidence="7 8" key="1">
    <citation type="submission" date="2022-08" db="EMBL/GenBank/DDBJ databases">
        <authorList>
            <person name="Li F."/>
        </authorList>
    </citation>
    <scope>NUCLEOTIDE SEQUENCE [LARGE SCALE GENOMIC DNA]</scope>
    <source>
        <strain evidence="7 8">10F1B-8-1</strain>
    </source>
</reference>
<evidence type="ECO:0000256" key="1">
    <source>
        <dbReference type="ARBA" id="ARBA00022602"/>
    </source>
</evidence>
<evidence type="ECO:0000313" key="8">
    <source>
        <dbReference type="Proteomes" id="UP001205337"/>
    </source>
</evidence>
<dbReference type="Proteomes" id="UP001205337">
    <property type="component" value="Unassembled WGS sequence"/>
</dbReference>
<organism evidence="7 8">
    <name type="scientific">Protaetiibacter mangrovi</name>
    <dbReference type="NCBI Taxonomy" id="2970926"/>
    <lineage>
        <taxon>Bacteria</taxon>
        <taxon>Bacillati</taxon>
        <taxon>Actinomycetota</taxon>
        <taxon>Actinomycetes</taxon>
        <taxon>Micrococcales</taxon>
        <taxon>Microbacteriaceae</taxon>
        <taxon>Protaetiibacter</taxon>
    </lineage>
</organism>
<keyword evidence="3 5" id="KW-0288">FMN</keyword>
<evidence type="ECO:0000256" key="2">
    <source>
        <dbReference type="ARBA" id="ARBA00022630"/>
    </source>
</evidence>
<gene>
    <name evidence="5" type="primary">ubiX</name>
    <name evidence="7" type="ORF">NUH29_09615</name>
</gene>
<dbReference type="EC" id="2.5.1.129" evidence="5"/>
<name>A0ABT1ZGH8_9MICO</name>
<dbReference type="NCBIfam" id="TIGR00421">
    <property type="entry name" value="ubiX_pad"/>
    <property type="match status" value="1"/>
</dbReference>
<evidence type="ECO:0000256" key="3">
    <source>
        <dbReference type="ARBA" id="ARBA00022643"/>
    </source>
</evidence>
<feature type="binding site" evidence="5">
    <location>
        <begin position="11"/>
        <end position="13"/>
    </location>
    <ligand>
        <name>FMN</name>
        <dbReference type="ChEBI" id="CHEBI:58210"/>
    </ligand>
</feature>
<feature type="binding site" evidence="5">
    <location>
        <begin position="88"/>
        <end position="91"/>
    </location>
    <ligand>
        <name>FMN</name>
        <dbReference type="ChEBI" id="CHEBI:58210"/>
    </ligand>
</feature>
<dbReference type="PANTHER" id="PTHR43374">
    <property type="entry name" value="FLAVIN PRENYLTRANSFERASE"/>
    <property type="match status" value="1"/>
</dbReference>
<keyword evidence="8" id="KW-1185">Reference proteome</keyword>
<comment type="similarity">
    <text evidence="5">Belongs to the UbiX/PAD1 family.</text>
</comment>
<dbReference type="Pfam" id="PF02441">
    <property type="entry name" value="Flavoprotein"/>
    <property type="match status" value="1"/>
</dbReference>
<dbReference type="PANTHER" id="PTHR43374:SF1">
    <property type="entry name" value="FLAVIN PRENYLTRANSFERASE PAD1, MITOCHONDRIAL"/>
    <property type="match status" value="1"/>
</dbReference>